<dbReference type="Gene3D" id="1.20.5.1300">
    <property type="match status" value="1"/>
</dbReference>
<comment type="similarity">
    <text evidence="3 10 11 16">Belongs to the histidinol dehydrogenase family.</text>
</comment>
<comment type="caution">
    <text evidence="17">The sequence shown here is derived from an EMBL/GenBank/DDBJ whole genome shotgun (WGS) entry which is preliminary data.</text>
</comment>
<dbReference type="PRINTS" id="PR00083">
    <property type="entry name" value="HOLDHDRGNASE"/>
</dbReference>
<dbReference type="PROSITE" id="PS00611">
    <property type="entry name" value="HISOL_DEHYDROGENASE"/>
    <property type="match status" value="1"/>
</dbReference>
<dbReference type="AlphaFoldDB" id="A0A6V8NHV3"/>
<dbReference type="GO" id="GO:0004399">
    <property type="term" value="F:histidinol dehydrogenase activity"/>
    <property type="evidence" value="ECO:0007669"/>
    <property type="project" value="UniProtKB-UniRule"/>
</dbReference>
<evidence type="ECO:0000256" key="8">
    <source>
        <dbReference type="ARBA" id="ARBA00023002"/>
    </source>
</evidence>
<dbReference type="GO" id="GO:0008270">
    <property type="term" value="F:zinc ion binding"/>
    <property type="evidence" value="ECO:0007669"/>
    <property type="project" value="UniProtKB-UniRule"/>
</dbReference>
<organism evidence="17 18">
    <name type="scientific">Candidatus Hakubella thermalkaliphila</name>
    <dbReference type="NCBI Taxonomy" id="2754717"/>
    <lineage>
        <taxon>Bacteria</taxon>
        <taxon>Bacillati</taxon>
        <taxon>Actinomycetota</taxon>
        <taxon>Actinomycetota incertae sedis</taxon>
        <taxon>Candidatus Hakubellales</taxon>
        <taxon>Candidatus Hakubellaceae</taxon>
        <taxon>Candidatus Hakubella</taxon>
    </lineage>
</organism>
<feature type="binding site" evidence="10 14">
    <location>
        <position position="360"/>
    </location>
    <ligand>
        <name>substrate</name>
    </ligand>
</feature>
<keyword evidence="6 10" id="KW-0479">Metal-binding</keyword>
<name>A0A6V8NHV3_9ACTN</name>
<dbReference type="EC" id="1.1.1.23" evidence="4 10"/>
<sequence>MLEIETITNQNQFRRPQVQKDREEWEKIRKDVLDIIEQVQEEGDRALIDLTEKFDGVRLRPEELRVSREEIQGAKSSLDQKILSALKKARDNIFDFHSRQKRDSWSTCVRDGVLIGQKVTPIDRIGIYIPGGKAVYPSTILMIAVPARVAGVGEIAMCTPPGPQGALHPLILAVADMMDIGEIYRVGGAQAIAALALGTETISRVDKIFGPGNRYVEAAKRELFGVVGIDLLAGPSEVVILSDETGNATLIAADMIAQAEHDPDAISIVVTPVEELALGVRAEVERLATLAKRRDIIVSSLEKNARLVVVPSLREALKLVNDIAPEHVEMMVRDPLQMVEHICHAGAIFLGQSTPVAVGDYIGGTNHVLPTGGSARFSSCLGVDDFMKRSSILGYGPQNLEEDGEDILSLAMAEGLFAHAESVSLRLKGLARKDIPEKDRRT</sequence>
<evidence type="ECO:0000256" key="11">
    <source>
        <dbReference type="PIRNR" id="PIRNR000099"/>
    </source>
</evidence>
<dbReference type="Pfam" id="PF00815">
    <property type="entry name" value="Histidinol_dh"/>
    <property type="match status" value="1"/>
</dbReference>
<dbReference type="NCBIfam" id="TIGR00069">
    <property type="entry name" value="hisD"/>
    <property type="match status" value="1"/>
</dbReference>
<evidence type="ECO:0000256" key="5">
    <source>
        <dbReference type="ARBA" id="ARBA00016531"/>
    </source>
</evidence>
<evidence type="ECO:0000256" key="9">
    <source>
        <dbReference type="ARBA" id="ARBA00049489"/>
    </source>
</evidence>
<keyword evidence="7 10" id="KW-0862">Zinc</keyword>
<evidence type="ECO:0000256" key="4">
    <source>
        <dbReference type="ARBA" id="ARBA00012965"/>
    </source>
</evidence>
<reference evidence="17 18" key="1">
    <citation type="journal article" date="2020" name="Front. Microbiol.">
        <title>Single-cell genomics of novel Actinobacteria with the Wood-Ljungdahl pathway discovered in a serpentinizing system.</title>
        <authorList>
            <person name="Merino N."/>
            <person name="Kawai M."/>
            <person name="Boyd E.S."/>
            <person name="Colman D.R."/>
            <person name="McGlynn S.E."/>
            <person name="Nealson K.H."/>
            <person name="Kurokawa K."/>
            <person name="Hongoh Y."/>
        </authorList>
    </citation>
    <scope>NUCLEOTIDE SEQUENCE [LARGE SCALE GENOMIC DNA]</scope>
    <source>
        <strain evidence="17 18">S03</strain>
    </source>
</reference>
<comment type="catalytic activity">
    <reaction evidence="9 10">
        <text>L-histidinol + 2 NAD(+) + H2O = L-histidine + 2 NADH + 3 H(+)</text>
        <dbReference type="Rhea" id="RHEA:20641"/>
        <dbReference type="ChEBI" id="CHEBI:15377"/>
        <dbReference type="ChEBI" id="CHEBI:15378"/>
        <dbReference type="ChEBI" id="CHEBI:57540"/>
        <dbReference type="ChEBI" id="CHEBI:57595"/>
        <dbReference type="ChEBI" id="CHEBI:57699"/>
        <dbReference type="ChEBI" id="CHEBI:57945"/>
        <dbReference type="EC" id="1.1.1.23"/>
    </reaction>
</comment>
<feature type="binding site" evidence="10 14">
    <location>
        <position position="258"/>
    </location>
    <ligand>
        <name>substrate</name>
    </ligand>
</feature>
<feature type="active site" description="Proton acceptor" evidence="10 12">
    <location>
        <position position="327"/>
    </location>
</feature>
<feature type="binding site" evidence="10 14">
    <location>
        <position position="236"/>
    </location>
    <ligand>
        <name>substrate</name>
    </ligand>
</feature>
<dbReference type="PIRSF" id="PIRSF000099">
    <property type="entry name" value="Histidinol_dh"/>
    <property type="match status" value="1"/>
</dbReference>
<dbReference type="SUPFAM" id="SSF53720">
    <property type="entry name" value="ALDH-like"/>
    <property type="match status" value="1"/>
</dbReference>
<feature type="binding site" evidence="10 15">
    <location>
        <position position="360"/>
    </location>
    <ligand>
        <name>Zn(2+)</name>
        <dbReference type="ChEBI" id="CHEBI:29105"/>
    </ligand>
</feature>
<keyword evidence="10 13" id="KW-0520">NAD</keyword>
<keyword evidence="10" id="KW-0368">Histidine biosynthesis</keyword>
<evidence type="ECO:0000256" key="3">
    <source>
        <dbReference type="ARBA" id="ARBA00010178"/>
    </source>
</evidence>
<feature type="binding site" evidence="10 15">
    <location>
        <position position="258"/>
    </location>
    <ligand>
        <name>Zn(2+)</name>
        <dbReference type="ChEBI" id="CHEBI:29105"/>
    </ligand>
</feature>
<dbReference type="PANTHER" id="PTHR21256:SF2">
    <property type="entry name" value="HISTIDINE BIOSYNTHESIS TRIFUNCTIONAL PROTEIN"/>
    <property type="match status" value="1"/>
</dbReference>
<dbReference type="UniPathway" id="UPA00031">
    <property type="reaction ID" value="UER00014"/>
</dbReference>
<feature type="binding site" evidence="10 14">
    <location>
        <position position="261"/>
    </location>
    <ligand>
        <name>substrate</name>
    </ligand>
</feature>
<evidence type="ECO:0000256" key="10">
    <source>
        <dbReference type="HAMAP-Rule" id="MF_01024"/>
    </source>
</evidence>
<dbReference type="FunFam" id="3.40.50.1980:FF:000026">
    <property type="entry name" value="Histidinol dehydrogenase"/>
    <property type="match status" value="1"/>
</dbReference>
<evidence type="ECO:0000256" key="13">
    <source>
        <dbReference type="PIRSR" id="PIRSR000099-2"/>
    </source>
</evidence>
<evidence type="ECO:0000256" key="2">
    <source>
        <dbReference type="ARBA" id="ARBA00004940"/>
    </source>
</evidence>
<evidence type="ECO:0000256" key="6">
    <source>
        <dbReference type="ARBA" id="ARBA00022723"/>
    </source>
</evidence>
<feature type="binding site" evidence="10 13">
    <location>
        <position position="128"/>
    </location>
    <ligand>
        <name>NAD(+)</name>
        <dbReference type="ChEBI" id="CHEBI:57540"/>
    </ligand>
</feature>
<dbReference type="FunFam" id="3.40.50.1980:FF:000001">
    <property type="entry name" value="Histidinol dehydrogenase"/>
    <property type="match status" value="1"/>
</dbReference>
<evidence type="ECO:0000256" key="7">
    <source>
        <dbReference type="ARBA" id="ARBA00022833"/>
    </source>
</evidence>
<gene>
    <name evidence="10" type="primary">hisD</name>
    <name evidence="17" type="ORF">HKBW3S03_00426</name>
</gene>
<dbReference type="InterPro" id="IPR012131">
    <property type="entry name" value="Hstdl_DH"/>
</dbReference>
<dbReference type="Proteomes" id="UP000574717">
    <property type="component" value="Unassembled WGS sequence"/>
</dbReference>
<feature type="binding site" evidence="10 14">
    <location>
        <position position="327"/>
    </location>
    <ligand>
        <name>substrate</name>
    </ligand>
</feature>
<evidence type="ECO:0000256" key="16">
    <source>
        <dbReference type="RuleBase" id="RU004175"/>
    </source>
</evidence>
<evidence type="ECO:0000256" key="1">
    <source>
        <dbReference type="ARBA" id="ARBA00003850"/>
    </source>
</evidence>
<keyword evidence="10" id="KW-0028">Amino-acid biosynthesis</keyword>
<dbReference type="RefSeq" id="WP_176236771.1">
    <property type="nucleotide sequence ID" value="NZ_BLRU01000022.1"/>
</dbReference>
<dbReference type="InterPro" id="IPR022695">
    <property type="entry name" value="Histidinol_DH_monofunct"/>
</dbReference>
<feature type="binding site" evidence="10 15">
    <location>
        <position position="419"/>
    </location>
    <ligand>
        <name>Zn(2+)</name>
        <dbReference type="ChEBI" id="CHEBI:29105"/>
    </ligand>
</feature>
<protein>
    <recommendedName>
        <fullName evidence="5 10">Histidinol dehydrogenase</fullName>
        <shortName evidence="10">HDH</shortName>
        <ecNumber evidence="4 10">1.1.1.23</ecNumber>
    </recommendedName>
</protein>
<dbReference type="CDD" id="cd06572">
    <property type="entry name" value="Histidinol_dh"/>
    <property type="match status" value="1"/>
</dbReference>
<dbReference type="HAMAP" id="MF_01024">
    <property type="entry name" value="HisD"/>
    <property type="match status" value="1"/>
</dbReference>
<comment type="pathway">
    <text evidence="2 10">Amino-acid biosynthesis; L-histidine biosynthesis; L-histidine from 5-phospho-alpha-D-ribose 1-diphosphate: step 9/9.</text>
</comment>
<dbReference type="GO" id="GO:0051287">
    <property type="term" value="F:NAD binding"/>
    <property type="evidence" value="ECO:0007669"/>
    <property type="project" value="InterPro"/>
</dbReference>
<dbReference type="GO" id="GO:0005829">
    <property type="term" value="C:cytosol"/>
    <property type="evidence" value="ECO:0007669"/>
    <property type="project" value="TreeGrafter"/>
</dbReference>
<feature type="binding site" evidence="10 13">
    <location>
        <position position="190"/>
    </location>
    <ligand>
        <name>NAD(+)</name>
        <dbReference type="ChEBI" id="CHEBI:57540"/>
    </ligand>
</feature>
<dbReference type="InterPro" id="IPR001692">
    <property type="entry name" value="Histidinol_DH_CS"/>
</dbReference>
<dbReference type="GO" id="GO:0000105">
    <property type="term" value="P:L-histidine biosynthetic process"/>
    <property type="evidence" value="ECO:0007669"/>
    <property type="project" value="UniProtKB-UniRule"/>
</dbReference>
<keyword evidence="8 10" id="KW-0560">Oxidoreductase</keyword>
<feature type="binding site" evidence="10 13">
    <location>
        <position position="213"/>
    </location>
    <ligand>
        <name>NAD(+)</name>
        <dbReference type="ChEBI" id="CHEBI:57540"/>
    </ligand>
</feature>
<evidence type="ECO:0000256" key="14">
    <source>
        <dbReference type="PIRSR" id="PIRSR000099-3"/>
    </source>
</evidence>
<proteinExistence type="inferred from homology"/>
<evidence type="ECO:0000313" key="18">
    <source>
        <dbReference type="Proteomes" id="UP000574717"/>
    </source>
</evidence>
<evidence type="ECO:0000313" key="17">
    <source>
        <dbReference type="EMBL" id="GFP18921.1"/>
    </source>
</evidence>
<comment type="function">
    <text evidence="1 10">Catalyzes the sequential NAD-dependent oxidations of L-histidinol to L-histidinaldehyde and then to L-histidine.</text>
</comment>
<dbReference type="InterPro" id="IPR016161">
    <property type="entry name" value="Ald_DH/histidinol_DH"/>
</dbReference>
<dbReference type="PANTHER" id="PTHR21256">
    <property type="entry name" value="HISTIDINOL DEHYDROGENASE HDH"/>
    <property type="match status" value="1"/>
</dbReference>
<feature type="active site" description="Proton acceptor" evidence="10 12">
    <location>
        <position position="326"/>
    </location>
</feature>
<feature type="binding site" evidence="10 15">
    <location>
        <position position="261"/>
    </location>
    <ligand>
        <name>Zn(2+)</name>
        <dbReference type="ChEBI" id="CHEBI:29105"/>
    </ligand>
</feature>
<comment type="cofactor">
    <cofactor evidence="10 15">
        <name>Zn(2+)</name>
        <dbReference type="ChEBI" id="CHEBI:29105"/>
    </cofactor>
    <text evidence="10 15">Binds 1 zinc ion per subunit.</text>
</comment>
<evidence type="ECO:0000256" key="12">
    <source>
        <dbReference type="PIRSR" id="PIRSR000099-1"/>
    </source>
</evidence>
<accession>A0A6V8NHV3</accession>
<dbReference type="EMBL" id="BLRU01000022">
    <property type="protein sequence ID" value="GFP18921.1"/>
    <property type="molecule type" value="Genomic_DNA"/>
</dbReference>
<dbReference type="Gene3D" id="3.40.50.1980">
    <property type="entry name" value="Nitrogenase molybdenum iron protein domain"/>
    <property type="match status" value="2"/>
</dbReference>
<evidence type="ECO:0000256" key="15">
    <source>
        <dbReference type="PIRSR" id="PIRSR000099-4"/>
    </source>
</evidence>
<feature type="binding site" evidence="10 14">
    <location>
        <position position="414"/>
    </location>
    <ligand>
        <name>substrate</name>
    </ligand>
</feature>
<feature type="binding site" evidence="10 14">
    <location>
        <position position="419"/>
    </location>
    <ligand>
        <name>substrate</name>
    </ligand>
</feature>